<dbReference type="SFLD" id="SFLDG01140">
    <property type="entry name" value="C2.B:_Phosphomannomutase_and_P"/>
    <property type="match status" value="1"/>
</dbReference>
<dbReference type="SFLD" id="SFLDS00003">
    <property type="entry name" value="Haloacid_Dehalogenase"/>
    <property type="match status" value="1"/>
</dbReference>
<dbReference type="InterPro" id="IPR000150">
    <property type="entry name" value="Cof"/>
</dbReference>
<evidence type="ECO:0000313" key="2">
    <source>
        <dbReference type="Proteomes" id="UP000464658"/>
    </source>
</evidence>
<dbReference type="GO" id="GO:0005829">
    <property type="term" value="C:cytosol"/>
    <property type="evidence" value="ECO:0007669"/>
    <property type="project" value="TreeGrafter"/>
</dbReference>
<dbReference type="GO" id="GO:0016791">
    <property type="term" value="F:phosphatase activity"/>
    <property type="evidence" value="ECO:0007669"/>
    <property type="project" value="TreeGrafter"/>
</dbReference>
<dbReference type="PANTHER" id="PTHR10000">
    <property type="entry name" value="PHOSPHOSERINE PHOSPHATASE"/>
    <property type="match status" value="1"/>
</dbReference>
<dbReference type="Gene3D" id="3.40.50.1000">
    <property type="entry name" value="HAD superfamily/HAD-like"/>
    <property type="match status" value="1"/>
</dbReference>
<proteinExistence type="predicted"/>
<dbReference type="InterPro" id="IPR023214">
    <property type="entry name" value="HAD_sf"/>
</dbReference>
<dbReference type="Pfam" id="PF08282">
    <property type="entry name" value="Hydrolase_3"/>
    <property type="match status" value="1"/>
</dbReference>
<dbReference type="InterPro" id="IPR036412">
    <property type="entry name" value="HAD-like_sf"/>
</dbReference>
<dbReference type="Proteomes" id="UP000464658">
    <property type="component" value="Chromosome"/>
</dbReference>
<dbReference type="NCBIfam" id="TIGR00099">
    <property type="entry name" value="Cof-subfamily"/>
    <property type="match status" value="1"/>
</dbReference>
<reference evidence="1 2" key="1">
    <citation type="submission" date="2019-12" db="EMBL/GenBank/DDBJ databases">
        <title>Full genome sequence of a Bacillus safensis strain isolated from commercially available natto in Indonesia.</title>
        <authorList>
            <person name="Yoshida M."/>
            <person name="Uomi M."/>
            <person name="Waturangi D."/>
            <person name="Ekaputri J.J."/>
            <person name="Setiamarga D.H.E."/>
        </authorList>
    </citation>
    <scope>NUCLEOTIDE SEQUENCE [LARGE SCALE GENOMIC DNA]</scope>
    <source>
        <strain evidence="1 2">IDN1</strain>
    </source>
</reference>
<dbReference type="AlphaFoldDB" id="A0A5S9M740"/>
<accession>A0A5S9M740</accession>
<dbReference type="CDD" id="cd07516">
    <property type="entry name" value="HAD_Pase"/>
    <property type="match status" value="1"/>
</dbReference>
<dbReference type="InterPro" id="IPR006379">
    <property type="entry name" value="HAD-SF_hydro_IIB"/>
</dbReference>
<dbReference type="PANTHER" id="PTHR10000:SF23">
    <property type="entry name" value="5-AMINO-6-(5-PHOSPHO-D-RIBITYLAMINO)URACIL PHOSPHATASE YITU"/>
    <property type="match status" value="1"/>
</dbReference>
<dbReference type="NCBIfam" id="TIGR01484">
    <property type="entry name" value="HAD-SF-IIB"/>
    <property type="match status" value="1"/>
</dbReference>
<dbReference type="SUPFAM" id="SSF56784">
    <property type="entry name" value="HAD-like"/>
    <property type="match status" value="1"/>
</dbReference>
<dbReference type="GO" id="GO:0000287">
    <property type="term" value="F:magnesium ion binding"/>
    <property type="evidence" value="ECO:0007669"/>
    <property type="project" value="TreeGrafter"/>
</dbReference>
<dbReference type="EMBL" id="AP021906">
    <property type="protein sequence ID" value="BBP88432.1"/>
    <property type="molecule type" value="Genomic_DNA"/>
</dbReference>
<sequence>METKPYLIALDLDGTLLKDDKTISAHTLDVIQKVRDSGHHVCISTGRPFRSSSPYYQQLQLDSPIVNFNGAFVHHPLDEKWGRFHTSLDLQVVKQLVDISEEYKVHNVLAEVLDDLYFHYHDEKLIDIFNMNANKVTVGDLRDNLGENVTSVLIHAKEEDVGAIRSYLSDVHAEVIDHRRWAAPWHVIEIIKTGMNKAVGLQKKISDYYGVPKERIVAFGDEDNDLEMLEFAGCGVAMGNGIDAVKRVSNEVTDTNEQDGIAKFLTNYFSL</sequence>
<evidence type="ECO:0000313" key="1">
    <source>
        <dbReference type="EMBL" id="BBP88432.1"/>
    </source>
</evidence>
<dbReference type="Gene3D" id="3.30.1240.10">
    <property type="match status" value="1"/>
</dbReference>
<organism evidence="1 2">
    <name type="scientific">Bacillus safensis</name>
    <dbReference type="NCBI Taxonomy" id="561879"/>
    <lineage>
        <taxon>Bacteria</taxon>
        <taxon>Bacillati</taxon>
        <taxon>Bacillota</taxon>
        <taxon>Bacilli</taxon>
        <taxon>Bacillales</taxon>
        <taxon>Bacillaceae</taxon>
        <taxon>Bacillus</taxon>
    </lineage>
</organism>
<gene>
    <name evidence="1" type="primary">yitU</name>
    <name evidence="1" type="ORF">BsIDN1_20500</name>
</gene>
<name>A0A5S9M740_BACIA</name>
<protein>
    <submittedName>
        <fullName evidence="1">5-amino-6-(5-phospho-D-ribitylamino)uracil phosphatase YitU</fullName>
    </submittedName>
</protein>